<evidence type="ECO:0000256" key="1">
    <source>
        <dbReference type="SAM" id="MobiDB-lite"/>
    </source>
</evidence>
<keyword evidence="3" id="KW-1185">Reference proteome</keyword>
<evidence type="ECO:0000313" key="2">
    <source>
        <dbReference type="EMBL" id="GAA4787740.1"/>
    </source>
</evidence>
<dbReference type="EMBL" id="BAABJE010000002">
    <property type="protein sequence ID" value="GAA4787740.1"/>
    <property type="molecule type" value="Genomic_DNA"/>
</dbReference>
<proteinExistence type="predicted"/>
<feature type="region of interest" description="Disordered" evidence="1">
    <location>
        <begin position="1"/>
        <end position="21"/>
    </location>
</feature>
<name>A0ABP9AXZ4_9GAMM</name>
<sequence length="73" mass="7875">MRDLGRASSITPSMQDIKMKNEQDRVLGRTLAVEETAAVCGAERQAPTTTMYDSATKSDNTVPVVDTTSPITD</sequence>
<comment type="caution">
    <text evidence="2">The sequence shown here is derived from an EMBL/GenBank/DDBJ whole genome shotgun (WGS) entry which is preliminary data.</text>
</comment>
<accession>A0ABP9AXZ4</accession>
<organism evidence="2 3">
    <name type="scientific">Lysobacter hankyongensis</name>
    <dbReference type="NCBI Taxonomy" id="1176535"/>
    <lineage>
        <taxon>Bacteria</taxon>
        <taxon>Pseudomonadati</taxon>
        <taxon>Pseudomonadota</taxon>
        <taxon>Gammaproteobacteria</taxon>
        <taxon>Lysobacterales</taxon>
        <taxon>Lysobacteraceae</taxon>
        <taxon>Lysobacter</taxon>
    </lineage>
</organism>
<gene>
    <name evidence="2" type="ORF">GCM10023307_11060</name>
</gene>
<dbReference type="Proteomes" id="UP001499959">
    <property type="component" value="Unassembled WGS sequence"/>
</dbReference>
<evidence type="ECO:0000313" key="3">
    <source>
        <dbReference type="Proteomes" id="UP001499959"/>
    </source>
</evidence>
<reference evidence="3" key="1">
    <citation type="journal article" date="2019" name="Int. J. Syst. Evol. Microbiol.">
        <title>The Global Catalogue of Microorganisms (GCM) 10K type strain sequencing project: providing services to taxonomists for standard genome sequencing and annotation.</title>
        <authorList>
            <consortium name="The Broad Institute Genomics Platform"/>
            <consortium name="The Broad Institute Genome Sequencing Center for Infectious Disease"/>
            <person name="Wu L."/>
            <person name="Ma J."/>
        </authorList>
    </citation>
    <scope>NUCLEOTIDE SEQUENCE [LARGE SCALE GENOMIC DNA]</scope>
    <source>
        <strain evidence="3">JCM 18204</strain>
    </source>
</reference>
<feature type="region of interest" description="Disordered" evidence="1">
    <location>
        <begin position="50"/>
        <end position="73"/>
    </location>
</feature>
<protein>
    <submittedName>
        <fullName evidence="2">Uncharacterized protein</fullName>
    </submittedName>
</protein>